<organism evidence="1 2">
    <name type="scientific">Trema orientale</name>
    <name type="common">Charcoal tree</name>
    <name type="synonym">Celtis orientalis</name>
    <dbReference type="NCBI Taxonomy" id="63057"/>
    <lineage>
        <taxon>Eukaryota</taxon>
        <taxon>Viridiplantae</taxon>
        <taxon>Streptophyta</taxon>
        <taxon>Embryophyta</taxon>
        <taxon>Tracheophyta</taxon>
        <taxon>Spermatophyta</taxon>
        <taxon>Magnoliopsida</taxon>
        <taxon>eudicotyledons</taxon>
        <taxon>Gunneridae</taxon>
        <taxon>Pentapetalae</taxon>
        <taxon>rosids</taxon>
        <taxon>fabids</taxon>
        <taxon>Rosales</taxon>
        <taxon>Cannabaceae</taxon>
        <taxon>Trema</taxon>
    </lineage>
</organism>
<evidence type="ECO:0000313" key="1">
    <source>
        <dbReference type="EMBL" id="PON76942.1"/>
    </source>
</evidence>
<comment type="caution">
    <text evidence="1">The sequence shown here is derived from an EMBL/GenBank/DDBJ whole genome shotgun (WGS) entry which is preliminary data.</text>
</comment>
<keyword evidence="2" id="KW-1185">Reference proteome</keyword>
<reference evidence="2" key="1">
    <citation type="submission" date="2016-06" db="EMBL/GenBank/DDBJ databases">
        <title>Parallel loss of symbiosis genes in relatives of nitrogen-fixing non-legume Parasponia.</title>
        <authorList>
            <person name="Van Velzen R."/>
            <person name="Holmer R."/>
            <person name="Bu F."/>
            <person name="Rutten L."/>
            <person name="Van Zeijl A."/>
            <person name="Liu W."/>
            <person name="Santuari L."/>
            <person name="Cao Q."/>
            <person name="Sharma T."/>
            <person name="Shen D."/>
            <person name="Roswanjaya Y."/>
            <person name="Wardhani T."/>
            <person name="Kalhor M.S."/>
            <person name="Jansen J."/>
            <person name="Van den Hoogen J."/>
            <person name="Gungor B."/>
            <person name="Hartog M."/>
            <person name="Hontelez J."/>
            <person name="Verver J."/>
            <person name="Yang W.-C."/>
            <person name="Schijlen E."/>
            <person name="Repin R."/>
            <person name="Schilthuizen M."/>
            <person name="Schranz E."/>
            <person name="Heidstra R."/>
            <person name="Miyata K."/>
            <person name="Fedorova E."/>
            <person name="Kohlen W."/>
            <person name="Bisseling T."/>
            <person name="Smit S."/>
            <person name="Geurts R."/>
        </authorList>
    </citation>
    <scope>NUCLEOTIDE SEQUENCE [LARGE SCALE GENOMIC DNA]</scope>
    <source>
        <strain evidence="2">cv. RG33-2</strain>
    </source>
</reference>
<dbReference type="InParanoid" id="A0A2P5DUG9"/>
<sequence>MVPKLLRQGRAWPGCAQEGLVSECLPTPPTAAYSIYNLAKMNRPERCGFLHKLGVLRRAPKSTSFVHFQAQKGEGGREVLVFTV</sequence>
<dbReference type="EMBL" id="JXTC01000248">
    <property type="protein sequence ID" value="PON76942.1"/>
    <property type="molecule type" value="Genomic_DNA"/>
</dbReference>
<gene>
    <name evidence="1" type="ORF">TorRG33x02_241270</name>
</gene>
<dbReference type="Proteomes" id="UP000237000">
    <property type="component" value="Unassembled WGS sequence"/>
</dbReference>
<name>A0A2P5DUG9_TREOI</name>
<evidence type="ECO:0000313" key="2">
    <source>
        <dbReference type="Proteomes" id="UP000237000"/>
    </source>
</evidence>
<protein>
    <submittedName>
        <fullName evidence="1">Uncharacterized protein</fullName>
    </submittedName>
</protein>
<dbReference type="AlphaFoldDB" id="A0A2P5DUG9"/>
<proteinExistence type="predicted"/>
<accession>A0A2P5DUG9</accession>